<accession>A0A919S0T5</accession>
<dbReference type="RefSeq" id="WP_212903909.1">
    <property type="nucleotide sequence ID" value="NZ_BOPZ01000014.1"/>
</dbReference>
<keyword evidence="5" id="KW-0133">Cell shape</keyword>
<feature type="transmembrane region" description="Helical" evidence="8">
    <location>
        <begin position="99"/>
        <end position="120"/>
    </location>
</feature>
<reference evidence="9" key="1">
    <citation type="submission" date="2021-03" db="EMBL/GenBank/DDBJ databases">
        <title>Taxonomic study of Clostridium polyendosporum from meadow-gley soil under rice.</title>
        <authorList>
            <person name="Kobayashi H."/>
            <person name="Tanizawa Y."/>
            <person name="Yagura M."/>
        </authorList>
    </citation>
    <scope>NUCLEOTIDE SEQUENCE</scope>
    <source>
        <strain evidence="9">JCM 30710</strain>
    </source>
</reference>
<feature type="transmembrane region" description="Helical" evidence="8">
    <location>
        <begin position="126"/>
        <end position="145"/>
    </location>
</feature>
<organism evidence="9 10">
    <name type="scientific">Clostridium polyendosporum</name>
    <dbReference type="NCBI Taxonomy" id="69208"/>
    <lineage>
        <taxon>Bacteria</taxon>
        <taxon>Bacillati</taxon>
        <taxon>Bacillota</taxon>
        <taxon>Clostridia</taxon>
        <taxon>Eubacteriales</taxon>
        <taxon>Clostridiaceae</taxon>
        <taxon>Clostridium</taxon>
    </lineage>
</organism>
<dbReference type="Proteomes" id="UP000679179">
    <property type="component" value="Unassembled WGS sequence"/>
</dbReference>
<dbReference type="InterPro" id="IPR017225">
    <property type="entry name" value="Cell_shape_determin_MreD_prd"/>
</dbReference>
<feature type="transmembrane region" description="Helical" evidence="8">
    <location>
        <begin position="68"/>
        <end position="87"/>
    </location>
</feature>
<keyword evidence="10" id="KW-1185">Reference proteome</keyword>
<evidence type="ECO:0000256" key="4">
    <source>
        <dbReference type="ARBA" id="ARBA00022692"/>
    </source>
</evidence>
<evidence type="ECO:0000256" key="8">
    <source>
        <dbReference type="SAM" id="Phobius"/>
    </source>
</evidence>
<proteinExistence type="inferred from homology"/>
<evidence type="ECO:0000256" key="5">
    <source>
        <dbReference type="ARBA" id="ARBA00022960"/>
    </source>
</evidence>
<dbReference type="Pfam" id="PF04093">
    <property type="entry name" value="MreD"/>
    <property type="match status" value="1"/>
</dbReference>
<evidence type="ECO:0000313" key="10">
    <source>
        <dbReference type="Proteomes" id="UP000679179"/>
    </source>
</evidence>
<dbReference type="GO" id="GO:0005886">
    <property type="term" value="C:plasma membrane"/>
    <property type="evidence" value="ECO:0007669"/>
    <property type="project" value="UniProtKB-SubCell"/>
</dbReference>
<comment type="caution">
    <text evidence="9">The sequence shown here is derived from an EMBL/GenBank/DDBJ whole genome shotgun (WGS) entry which is preliminary data.</text>
</comment>
<dbReference type="InterPro" id="IPR007227">
    <property type="entry name" value="Cell_shape_determining_MreD"/>
</dbReference>
<evidence type="ECO:0000256" key="3">
    <source>
        <dbReference type="ARBA" id="ARBA00022475"/>
    </source>
</evidence>
<keyword evidence="6 8" id="KW-1133">Transmembrane helix</keyword>
<keyword evidence="4 8" id="KW-0812">Transmembrane</keyword>
<dbReference type="NCBIfam" id="TIGR03426">
    <property type="entry name" value="shape_MreD"/>
    <property type="match status" value="1"/>
</dbReference>
<dbReference type="GO" id="GO:0008360">
    <property type="term" value="P:regulation of cell shape"/>
    <property type="evidence" value="ECO:0007669"/>
    <property type="project" value="UniProtKB-KW"/>
</dbReference>
<dbReference type="EMBL" id="BOPZ01000014">
    <property type="protein sequence ID" value="GIM29203.1"/>
    <property type="molecule type" value="Genomic_DNA"/>
</dbReference>
<dbReference type="AlphaFoldDB" id="A0A919S0T5"/>
<comment type="subcellular location">
    <subcellularLocation>
        <location evidence="1">Cell membrane</location>
        <topology evidence="1">Multi-pass membrane protein</topology>
    </subcellularLocation>
</comment>
<evidence type="ECO:0000256" key="1">
    <source>
        <dbReference type="ARBA" id="ARBA00004651"/>
    </source>
</evidence>
<gene>
    <name evidence="9" type="primary">mreD</name>
    <name evidence="9" type="ORF">CPJCM30710_18690</name>
</gene>
<keyword evidence="3" id="KW-1003">Cell membrane</keyword>
<evidence type="ECO:0000313" key="9">
    <source>
        <dbReference type="EMBL" id="GIM29203.1"/>
    </source>
</evidence>
<sequence length="166" mass="19725">MKRFILALICIILLVLDNSVMPFFAIKTVYPSLLFCFILSYSIINGMEEAVIIGVFSGLLQDIYFYKFYGVNAFINLFICLIAAYIGENIFKHKRFIPVFSAFSLTILKYIIIFIMLYLLKVTMIFDSRVLVSAIYNMLIVFFMYKRIYRFSNRDYMKEQWKFNKK</sequence>
<evidence type="ECO:0000256" key="6">
    <source>
        <dbReference type="ARBA" id="ARBA00022989"/>
    </source>
</evidence>
<evidence type="ECO:0000256" key="7">
    <source>
        <dbReference type="ARBA" id="ARBA00023136"/>
    </source>
</evidence>
<comment type="similarity">
    <text evidence="2">Belongs to the MreD family.</text>
</comment>
<evidence type="ECO:0000256" key="2">
    <source>
        <dbReference type="ARBA" id="ARBA00007776"/>
    </source>
</evidence>
<protein>
    <submittedName>
        <fullName evidence="9">Rod shape-determining protein MreD</fullName>
    </submittedName>
</protein>
<dbReference type="PIRSF" id="PIRSF037497">
    <property type="entry name" value="MreD_Clostridium/Treponema_prd"/>
    <property type="match status" value="1"/>
</dbReference>
<name>A0A919S0T5_9CLOT</name>
<keyword evidence="7 8" id="KW-0472">Membrane</keyword>